<accession>A0AAU8ARU5</accession>
<protein>
    <recommendedName>
        <fullName evidence="3">Flagellar motility protein MotE, a chaperone for MotC folding</fullName>
    </recommendedName>
</protein>
<evidence type="ECO:0008006" key="3">
    <source>
        <dbReference type="Google" id="ProtNLM"/>
    </source>
</evidence>
<keyword evidence="2" id="KW-0614">Plasmid</keyword>
<dbReference type="RefSeq" id="WP_353475755.1">
    <property type="nucleotide sequence ID" value="NZ_CP123386.1"/>
</dbReference>
<gene>
    <name evidence="2" type="ORF">PVT71_24525</name>
</gene>
<evidence type="ECO:0000256" key="1">
    <source>
        <dbReference type="SAM" id="Coils"/>
    </source>
</evidence>
<evidence type="ECO:0000313" key="2">
    <source>
        <dbReference type="EMBL" id="XCC96863.1"/>
    </source>
</evidence>
<dbReference type="EMBL" id="CP123386">
    <property type="protein sequence ID" value="XCC96863.1"/>
    <property type="molecule type" value="Genomic_DNA"/>
</dbReference>
<geneLocation type="plasmid" evidence="2">
    <name>unnamed1</name>
</geneLocation>
<keyword evidence="1" id="KW-0175">Coiled coil</keyword>
<dbReference type="SUPFAM" id="SSF158791">
    <property type="entry name" value="MgtE N-terminal domain-like"/>
    <property type="match status" value="1"/>
</dbReference>
<proteinExistence type="predicted"/>
<name>A0AAU8ARU5_9RHOB</name>
<sequence>MRPITFLLIGLAIAVIGKIGVTLADEAQLAALPTPPRAEQTMFVGAASAAASSEPEPAPVPGKATAAAADPALLCEGGPEELLESIRAERELLVAQKARNAQNEAELDLARETLEVEQQRLADLKVELEGLLEKVKAAHTSDVDRLVALYRNMKPKDAATIMDDLDIEVSVMVLGTMNERDAAPIMAALNPVRARAISQIILERSKLPGDQRLDDIRL</sequence>
<organism evidence="2">
    <name type="scientific">Alloyangia sp. H15</name>
    <dbReference type="NCBI Taxonomy" id="3029062"/>
    <lineage>
        <taxon>Bacteria</taxon>
        <taxon>Pseudomonadati</taxon>
        <taxon>Pseudomonadota</taxon>
        <taxon>Alphaproteobacteria</taxon>
        <taxon>Rhodobacterales</taxon>
        <taxon>Roseobacteraceae</taxon>
        <taxon>Alloyangia</taxon>
    </lineage>
</organism>
<feature type="coiled-coil region" evidence="1">
    <location>
        <begin position="95"/>
        <end position="141"/>
    </location>
</feature>
<reference evidence="2" key="1">
    <citation type="submission" date="2023-02" db="EMBL/GenBank/DDBJ databases">
        <title>Description and genomic characterization of Salipiger bruguierae sp. nov., isolated from the sediment of mangrove plant Bruguiera sexangula.</title>
        <authorList>
            <person name="Long M."/>
        </authorList>
    </citation>
    <scope>NUCLEOTIDE SEQUENCE</scope>
    <source>
        <strain evidence="2">H15</strain>
        <plasmid evidence="2">unnamed1</plasmid>
    </source>
</reference>
<dbReference type="AlphaFoldDB" id="A0AAU8ARU5"/>